<evidence type="ECO:0000313" key="10">
    <source>
        <dbReference type="EMBL" id="KAF4615119.1"/>
    </source>
</evidence>
<comment type="subcellular location">
    <subcellularLocation>
        <location evidence="1">Membrane</location>
    </subcellularLocation>
</comment>
<evidence type="ECO:0000256" key="3">
    <source>
        <dbReference type="ARBA" id="ARBA00022692"/>
    </source>
</evidence>
<dbReference type="GO" id="GO:0016020">
    <property type="term" value="C:membrane"/>
    <property type="evidence" value="ECO:0007669"/>
    <property type="project" value="UniProtKB-SubCell"/>
</dbReference>
<dbReference type="SMART" id="SM00665">
    <property type="entry name" value="B561"/>
    <property type="match status" value="1"/>
</dbReference>
<feature type="chain" id="PRO_5034385989" description="Cytochrome b561 domain-containing protein" evidence="8">
    <location>
        <begin position="30"/>
        <end position="425"/>
    </location>
</feature>
<keyword evidence="5 7" id="KW-1133">Transmembrane helix</keyword>
<evidence type="ECO:0000256" key="6">
    <source>
        <dbReference type="ARBA" id="ARBA00023136"/>
    </source>
</evidence>
<accession>A0A8H4VP98</accession>
<dbReference type="EMBL" id="JAACJL010000044">
    <property type="protein sequence ID" value="KAF4615119.1"/>
    <property type="molecule type" value="Genomic_DNA"/>
</dbReference>
<dbReference type="AlphaFoldDB" id="A0A8H4VP98"/>
<dbReference type="InterPro" id="IPR006593">
    <property type="entry name" value="Cyt_b561/ferric_Rdtase_TM"/>
</dbReference>
<dbReference type="SMART" id="SM00664">
    <property type="entry name" value="DoH"/>
    <property type="match status" value="1"/>
</dbReference>
<dbReference type="CDD" id="cd08760">
    <property type="entry name" value="Cyt_b561_FRRS1_like"/>
    <property type="match status" value="1"/>
</dbReference>
<dbReference type="PANTHER" id="PTHR47797:SF3">
    <property type="entry name" value="CYTOCHROME B561 DOMAIN-CONTAINING PROTEIN"/>
    <property type="match status" value="1"/>
</dbReference>
<keyword evidence="2" id="KW-0813">Transport</keyword>
<feature type="signal peptide" evidence="8">
    <location>
        <begin position="1"/>
        <end position="29"/>
    </location>
</feature>
<dbReference type="InterPro" id="IPR015920">
    <property type="entry name" value="Cellobiose_DH-like_cyt"/>
</dbReference>
<evidence type="ECO:0000256" key="1">
    <source>
        <dbReference type="ARBA" id="ARBA00004370"/>
    </source>
</evidence>
<evidence type="ECO:0000256" key="2">
    <source>
        <dbReference type="ARBA" id="ARBA00022448"/>
    </source>
</evidence>
<keyword evidence="3 7" id="KW-0812">Transmembrane</keyword>
<gene>
    <name evidence="10" type="ORF">D9613_002770</name>
</gene>
<dbReference type="InterPro" id="IPR005018">
    <property type="entry name" value="DOMON_domain"/>
</dbReference>
<reference evidence="10 11" key="1">
    <citation type="submission" date="2019-12" db="EMBL/GenBank/DDBJ databases">
        <authorList>
            <person name="Floudas D."/>
            <person name="Bentzer J."/>
            <person name="Ahren D."/>
            <person name="Johansson T."/>
            <person name="Persson P."/>
            <person name="Tunlid A."/>
        </authorList>
    </citation>
    <scope>NUCLEOTIDE SEQUENCE [LARGE SCALE GENOMIC DNA]</scope>
    <source>
        <strain evidence="10 11">CBS 102.39</strain>
    </source>
</reference>
<sequence length="425" mass="47199">MVSLIEQAGAFRLILSLLVVIPFVPFSSAVKGDTACRHSLCVTATVDGEVVNCKLQPMGWVALGFGQRMVDTHSVIMWKNDDGTTTLSHRYASTYSEPEVVSEPPRVATLVEPKKSVTRPPHSTTFAFQIPVNRTLLASNDHLEHLVFAYSPTRPDKDPASHLGRHSDVGYFTFDLTKELKVDEAVTNPSTARPTATLAQGTNAHYKRVEKLIILHGFLVSVGFLVLLPAGSLIARLGRSFTPKWFKAHRASNMLVAFPVITLGVLLGPAIVYSKESFRVHFANTHEVFGIFLLFLYYAQVFLGRYIHNRRNELAKLGPITRPHPPFNILHIVLGVSIIAASFFQVRSGLQWWEALTGRGPITNWAYPLWKAWIIILPIAYFGGYALLPRQFRLERESAYAPLPVGATEAGSQTTRLLAEDEEGN</sequence>
<dbReference type="Gene3D" id="2.60.40.1210">
    <property type="entry name" value="Cellobiose dehydrogenase, cytochrome domain"/>
    <property type="match status" value="1"/>
</dbReference>
<evidence type="ECO:0000256" key="4">
    <source>
        <dbReference type="ARBA" id="ARBA00022982"/>
    </source>
</evidence>
<dbReference type="PANTHER" id="PTHR47797">
    <property type="entry name" value="DEHYDROGENASE, PUTATIVE (AFU_ORTHOLOGUE AFUA_8G05805)-RELATED"/>
    <property type="match status" value="1"/>
</dbReference>
<keyword evidence="4" id="KW-0249">Electron transport</keyword>
<feature type="domain" description="Cytochrome b561" evidence="9">
    <location>
        <begin position="179"/>
        <end position="388"/>
    </location>
</feature>
<keyword evidence="6 7" id="KW-0472">Membrane</keyword>
<evidence type="ECO:0000256" key="7">
    <source>
        <dbReference type="SAM" id="Phobius"/>
    </source>
</evidence>
<protein>
    <recommendedName>
        <fullName evidence="9">Cytochrome b561 domain-containing protein</fullName>
    </recommendedName>
</protein>
<dbReference type="Gene3D" id="1.20.120.1770">
    <property type="match status" value="1"/>
</dbReference>
<feature type="transmembrane region" description="Helical" evidence="7">
    <location>
        <begin position="213"/>
        <end position="235"/>
    </location>
</feature>
<comment type="caution">
    <text evidence="10">The sequence shown here is derived from an EMBL/GenBank/DDBJ whole genome shotgun (WGS) entry which is preliminary data.</text>
</comment>
<name>A0A8H4VP98_9AGAR</name>
<evidence type="ECO:0000256" key="8">
    <source>
        <dbReference type="SAM" id="SignalP"/>
    </source>
</evidence>
<evidence type="ECO:0000259" key="9">
    <source>
        <dbReference type="PROSITE" id="PS50939"/>
    </source>
</evidence>
<feature type="transmembrane region" description="Helical" evidence="7">
    <location>
        <begin position="327"/>
        <end position="345"/>
    </location>
</feature>
<dbReference type="Pfam" id="PF16010">
    <property type="entry name" value="CDH-cyt"/>
    <property type="match status" value="1"/>
</dbReference>
<dbReference type="PROSITE" id="PS50939">
    <property type="entry name" value="CYTOCHROME_B561"/>
    <property type="match status" value="1"/>
</dbReference>
<keyword evidence="8" id="KW-0732">Signal</keyword>
<dbReference type="CDD" id="cd09630">
    <property type="entry name" value="CDH_like_cytochrome"/>
    <property type="match status" value="1"/>
</dbReference>
<dbReference type="Proteomes" id="UP000521872">
    <property type="component" value="Unassembled WGS sequence"/>
</dbReference>
<keyword evidence="11" id="KW-1185">Reference proteome</keyword>
<feature type="transmembrane region" description="Helical" evidence="7">
    <location>
        <begin position="255"/>
        <end position="273"/>
    </location>
</feature>
<proteinExistence type="predicted"/>
<feature type="transmembrane region" description="Helical" evidence="7">
    <location>
        <begin position="288"/>
        <end position="307"/>
    </location>
</feature>
<evidence type="ECO:0000256" key="5">
    <source>
        <dbReference type="ARBA" id="ARBA00022989"/>
    </source>
</evidence>
<evidence type="ECO:0000313" key="11">
    <source>
        <dbReference type="Proteomes" id="UP000521872"/>
    </source>
</evidence>
<feature type="transmembrane region" description="Helical" evidence="7">
    <location>
        <begin position="365"/>
        <end position="388"/>
    </location>
</feature>
<organism evidence="10 11">
    <name type="scientific">Agrocybe pediades</name>
    <dbReference type="NCBI Taxonomy" id="84607"/>
    <lineage>
        <taxon>Eukaryota</taxon>
        <taxon>Fungi</taxon>
        <taxon>Dikarya</taxon>
        <taxon>Basidiomycota</taxon>
        <taxon>Agaricomycotina</taxon>
        <taxon>Agaricomycetes</taxon>
        <taxon>Agaricomycetidae</taxon>
        <taxon>Agaricales</taxon>
        <taxon>Agaricineae</taxon>
        <taxon>Strophariaceae</taxon>
        <taxon>Agrocybe</taxon>
    </lineage>
</organism>
<dbReference type="SUPFAM" id="SSF49344">
    <property type="entry name" value="CBD9-like"/>
    <property type="match status" value="1"/>
</dbReference>